<evidence type="ECO:0000259" key="9">
    <source>
        <dbReference type="Pfam" id="PF00156"/>
    </source>
</evidence>
<dbReference type="SUPFAM" id="SSF53271">
    <property type="entry name" value="PRTase-like"/>
    <property type="match status" value="2"/>
</dbReference>
<reference evidence="11" key="1">
    <citation type="journal article" date="2020" name="mSystems">
        <title>Genome- and Community-Level Interaction Insights into Carbon Utilization and Element Cycling Functions of Hydrothermarchaeota in Hydrothermal Sediment.</title>
        <authorList>
            <person name="Zhou Z."/>
            <person name="Liu Y."/>
            <person name="Xu W."/>
            <person name="Pan J."/>
            <person name="Luo Z.H."/>
            <person name="Li M."/>
        </authorList>
    </citation>
    <scope>NUCLEOTIDE SEQUENCE [LARGE SCALE GENOMIC DNA]</scope>
    <source>
        <strain evidence="11">SpSt-23</strain>
    </source>
</reference>
<evidence type="ECO:0000256" key="2">
    <source>
        <dbReference type="ARBA" id="ARBA00022679"/>
    </source>
</evidence>
<keyword evidence="4" id="KW-0547">Nucleotide-binding</keyword>
<dbReference type="GO" id="GO:0005737">
    <property type="term" value="C:cytoplasm"/>
    <property type="evidence" value="ECO:0007669"/>
    <property type="project" value="TreeGrafter"/>
</dbReference>
<dbReference type="Pfam" id="PF00156">
    <property type="entry name" value="Pribosyltran"/>
    <property type="match status" value="1"/>
</dbReference>
<dbReference type="GO" id="GO:0016301">
    <property type="term" value="F:kinase activity"/>
    <property type="evidence" value="ECO:0007669"/>
    <property type="project" value="UniProtKB-KW"/>
</dbReference>
<organism evidence="11">
    <name type="scientific">Thermosphaera aggregans</name>
    <dbReference type="NCBI Taxonomy" id="54254"/>
    <lineage>
        <taxon>Archaea</taxon>
        <taxon>Thermoproteota</taxon>
        <taxon>Thermoprotei</taxon>
        <taxon>Desulfurococcales</taxon>
        <taxon>Desulfurococcaceae</taxon>
        <taxon>Thermosphaera</taxon>
    </lineage>
</organism>
<dbReference type="EC" id="2.7.6.1" evidence="1"/>
<evidence type="ECO:0000256" key="8">
    <source>
        <dbReference type="RuleBase" id="RU004324"/>
    </source>
</evidence>
<dbReference type="SMART" id="SM01400">
    <property type="entry name" value="Pribosyltran_N"/>
    <property type="match status" value="1"/>
</dbReference>
<keyword evidence="3 8" id="KW-0545">Nucleotide biosynthesis</keyword>
<feature type="domain" description="Ribose-phosphate pyrophosphokinase N-terminal" evidence="10">
    <location>
        <begin position="4"/>
        <end position="121"/>
    </location>
</feature>
<dbReference type="PANTHER" id="PTHR10210:SF32">
    <property type="entry name" value="RIBOSE-PHOSPHATE PYROPHOSPHOKINASE 2"/>
    <property type="match status" value="1"/>
</dbReference>
<comment type="similarity">
    <text evidence="8">Belongs to the ribose-phosphate pyrophosphokinase family.</text>
</comment>
<dbReference type="PANTHER" id="PTHR10210">
    <property type="entry name" value="RIBOSE-PHOSPHATE DIPHOSPHOKINASE FAMILY MEMBER"/>
    <property type="match status" value="1"/>
</dbReference>
<dbReference type="CDD" id="cd06223">
    <property type="entry name" value="PRTases_typeI"/>
    <property type="match status" value="1"/>
</dbReference>
<evidence type="ECO:0000256" key="1">
    <source>
        <dbReference type="ARBA" id="ARBA00013247"/>
    </source>
</evidence>
<name>A0A7C2BL33_9CREN</name>
<gene>
    <name evidence="11" type="primary">prs</name>
    <name evidence="11" type="ORF">ENP55_04960</name>
</gene>
<evidence type="ECO:0000256" key="3">
    <source>
        <dbReference type="ARBA" id="ARBA00022727"/>
    </source>
</evidence>
<dbReference type="InterPro" id="IPR000836">
    <property type="entry name" value="PRTase_dom"/>
</dbReference>
<dbReference type="FunFam" id="3.40.50.2020:FF:000014">
    <property type="entry name" value="Ribose-phosphate pyrophosphokinase 1"/>
    <property type="match status" value="1"/>
</dbReference>
<dbReference type="InterPro" id="IPR005946">
    <property type="entry name" value="Rib-P_diPkinase"/>
</dbReference>
<dbReference type="AlphaFoldDB" id="A0A7C2BL33"/>
<dbReference type="GO" id="GO:0002189">
    <property type="term" value="C:ribose phosphate diphosphokinase complex"/>
    <property type="evidence" value="ECO:0007669"/>
    <property type="project" value="TreeGrafter"/>
</dbReference>
<dbReference type="InterPro" id="IPR029057">
    <property type="entry name" value="PRTase-like"/>
</dbReference>
<keyword evidence="2 11" id="KW-0808">Transferase</keyword>
<dbReference type="InterPro" id="IPR029099">
    <property type="entry name" value="Pribosyltran_N"/>
</dbReference>
<dbReference type="NCBIfam" id="TIGR01251">
    <property type="entry name" value="ribP_PPkin"/>
    <property type="match status" value="1"/>
</dbReference>
<keyword evidence="6" id="KW-0067">ATP-binding</keyword>
<dbReference type="GO" id="GO:0005524">
    <property type="term" value="F:ATP binding"/>
    <property type="evidence" value="ECO:0007669"/>
    <property type="project" value="UniProtKB-KW"/>
</dbReference>
<dbReference type="GO" id="GO:0006164">
    <property type="term" value="P:purine nucleotide biosynthetic process"/>
    <property type="evidence" value="ECO:0007669"/>
    <property type="project" value="TreeGrafter"/>
</dbReference>
<sequence length="304" mass="33060">MNAVIVPGRNYTEQAAKIASALNYQLARIHWKEFPDGEQYVRIENPELLSSKTAVIVNTMYPGQDKSIVETLMLADACLRAGAVDVKLVIPYLAYSRQDKLFLPGEPVSFSIVLKTLRHAGATGLVTVDAHSPEKLAEFQGKVVNLLVSDLLVQEALKYSSNPVVIAPDKGALKRAEYAAVKHGLRFDYLVKTRDRVTGQVSYQPREVSISGEDIVIVDDIISTGGTIAEASKLLREKGASSIIVAATHGLLLGNALDKIRSAGVRKIILANTLASRLQEDIIEYVDVSVRIAEAVEKVLEKVG</sequence>
<dbReference type="Pfam" id="PF13793">
    <property type="entry name" value="Pribosyltran_N"/>
    <property type="match status" value="1"/>
</dbReference>
<comment type="catalytic activity">
    <reaction evidence="7">
        <text>D-ribose 5-phosphate + ATP = 5-phospho-alpha-D-ribose 1-diphosphate + AMP + H(+)</text>
        <dbReference type="Rhea" id="RHEA:15609"/>
        <dbReference type="ChEBI" id="CHEBI:15378"/>
        <dbReference type="ChEBI" id="CHEBI:30616"/>
        <dbReference type="ChEBI" id="CHEBI:58017"/>
        <dbReference type="ChEBI" id="CHEBI:78346"/>
        <dbReference type="ChEBI" id="CHEBI:456215"/>
        <dbReference type="EC" id="2.7.6.1"/>
    </reaction>
</comment>
<dbReference type="EMBL" id="DSJT01000023">
    <property type="protein sequence ID" value="HEF87629.1"/>
    <property type="molecule type" value="Genomic_DNA"/>
</dbReference>
<accession>A0A7C2BL33</accession>
<feature type="domain" description="Phosphoribosyltransferase" evidence="9">
    <location>
        <begin position="160"/>
        <end position="249"/>
    </location>
</feature>
<evidence type="ECO:0000256" key="6">
    <source>
        <dbReference type="ARBA" id="ARBA00022840"/>
    </source>
</evidence>
<dbReference type="GO" id="GO:0004749">
    <property type="term" value="F:ribose phosphate diphosphokinase activity"/>
    <property type="evidence" value="ECO:0007669"/>
    <property type="project" value="UniProtKB-EC"/>
</dbReference>
<comment type="caution">
    <text evidence="11">The sequence shown here is derived from an EMBL/GenBank/DDBJ whole genome shotgun (WGS) entry which is preliminary data.</text>
</comment>
<dbReference type="GO" id="GO:0000287">
    <property type="term" value="F:magnesium ion binding"/>
    <property type="evidence" value="ECO:0007669"/>
    <property type="project" value="InterPro"/>
</dbReference>
<evidence type="ECO:0000259" key="10">
    <source>
        <dbReference type="Pfam" id="PF13793"/>
    </source>
</evidence>
<proteinExistence type="inferred from homology"/>
<evidence type="ECO:0000313" key="11">
    <source>
        <dbReference type="EMBL" id="HEF87629.1"/>
    </source>
</evidence>
<evidence type="ECO:0000256" key="7">
    <source>
        <dbReference type="ARBA" id="ARBA00049535"/>
    </source>
</evidence>
<dbReference type="GO" id="GO:0006015">
    <property type="term" value="P:5-phosphoribose 1-diphosphate biosynthetic process"/>
    <property type="evidence" value="ECO:0007669"/>
    <property type="project" value="TreeGrafter"/>
</dbReference>
<evidence type="ECO:0000256" key="5">
    <source>
        <dbReference type="ARBA" id="ARBA00022777"/>
    </source>
</evidence>
<protein>
    <recommendedName>
        <fullName evidence="1">ribose-phosphate diphosphokinase</fullName>
        <ecNumber evidence="1">2.7.6.1</ecNumber>
    </recommendedName>
</protein>
<keyword evidence="5 11" id="KW-0418">Kinase</keyword>
<evidence type="ECO:0000256" key="4">
    <source>
        <dbReference type="ARBA" id="ARBA00022741"/>
    </source>
</evidence>
<dbReference type="Gene3D" id="3.40.50.2020">
    <property type="match status" value="2"/>
</dbReference>